<name>A0A4Q1HGU9_9BURK</name>
<dbReference type="InterPro" id="IPR025110">
    <property type="entry name" value="AMP-bd_C"/>
</dbReference>
<dbReference type="PANTHER" id="PTHR43767">
    <property type="entry name" value="LONG-CHAIN-FATTY-ACID--COA LIGASE"/>
    <property type="match status" value="1"/>
</dbReference>
<feature type="domain" description="AMP-binding enzyme C-terminal" evidence="2">
    <location>
        <begin position="425"/>
        <end position="503"/>
    </location>
</feature>
<dbReference type="InterPro" id="IPR042099">
    <property type="entry name" value="ANL_N_sf"/>
</dbReference>
<dbReference type="Gene3D" id="3.40.50.12780">
    <property type="entry name" value="N-terminal domain of ligase-like"/>
    <property type="match status" value="1"/>
</dbReference>
<dbReference type="RefSeq" id="WP_129151722.1">
    <property type="nucleotide sequence ID" value="NZ_JBHSDO010000012.1"/>
</dbReference>
<dbReference type="OrthoDB" id="9766486at2"/>
<dbReference type="PROSITE" id="PS00455">
    <property type="entry name" value="AMP_BINDING"/>
    <property type="match status" value="1"/>
</dbReference>
<dbReference type="SUPFAM" id="SSF56801">
    <property type="entry name" value="Acetyl-CoA synthetase-like"/>
    <property type="match status" value="1"/>
</dbReference>
<dbReference type="InterPro" id="IPR020845">
    <property type="entry name" value="AMP-binding_CS"/>
</dbReference>
<accession>A0A4Q1HGU9</accession>
<dbReference type="Proteomes" id="UP000290849">
    <property type="component" value="Unassembled WGS sequence"/>
</dbReference>
<evidence type="ECO:0000313" key="3">
    <source>
        <dbReference type="EMBL" id="RXN86722.1"/>
    </source>
</evidence>
<dbReference type="Gene3D" id="3.30.300.30">
    <property type="match status" value="1"/>
</dbReference>
<comment type="caution">
    <text evidence="3">The sequence shown here is derived from an EMBL/GenBank/DDBJ whole genome shotgun (WGS) entry which is preliminary data.</text>
</comment>
<protein>
    <submittedName>
        <fullName evidence="3">AMP-dependent synthetase</fullName>
    </submittedName>
</protein>
<dbReference type="Pfam" id="PF00501">
    <property type="entry name" value="AMP-binding"/>
    <property type="match status" value="1"/>
</dbReference>
<dbReference type="InterPro" id="IPR050237">
    <property type="entry name" value="ATP-dep_AMP-bd_enzyme"/>
</dbReference>
<feature type="domain" description="AMP-dependent synthetase/ligase" evidence="1">
    <location>
        <begin position="25"/>
        <end position="365"/>
    </location>
</feature>
<dbReference type="PANTHER" id="PTHR43767:SF1">
    <property type="entry name" value="NONRIBOSOMAL PEPTIDE SYNTHASE PES1 (EUROFUNG)-RELATED"/>
    <property type="match status" value="1"/>
</dbReference>
<dbReference type="Pfam" id="PF13193">
    <property type="entry name" value="AMP-binding_C"/>
    <property type="match status" value="1"/>
</dbReference>
<keyword evidence="4" id="KW-1185">Reference proteome</keyword>
<dbReference type="GO" id="GO:0016878">
    <property type="term" value="F:acid-thiol ligase activity"/>
    <property type="evidence" value="ECO:0007669"/>
    <property type="project" value="UniProtKB-ARBA"/>
</dbReference>
<reference evidence="3 4" key="1">
    <citation type="journal article" date="2017" name="Int. J. Syst. Evol. Microbiol.">
        <title>Achromobacter aloeverae sp. nov., isolated from the root of Aloe vera (L.) Burm.f.</title>
        <authorList>
            <person name="Kuncharoen N."/>
            <person name="Muramatsu Y."/>
            <person name="Shibata C."/>
            <person name="Kamakura Y."/>
            <person name="Nakagawa Y."/>
            <person name="Tanasupawat S."/>
        </authorList>
    </citation>
    <scope>NUCLEOTIDE SEQUENCE [LARGE SCALE GENOMIC DNA]</scope>
    <source>
        <strain evidence="3 4">AVA-1</strain>
    </source>
</reference>
<dbReference type="InterPro" id="IPR000873">
    <property type="entry name" value="AMP-dep_synth/lig_dom"/>
</dbReference>
<organism evidence="3 4">
    <name type="scientific">Achromobacter aloeverae</name>
    <dbReference type="NCBI Taxonomy" id="1750518"/>
    <lineage>
        <taxon>Bacteria</taxon>
        <taxon>Pseudomonadati</taxon>
        <taxon>Pseudomonadota</taxon>
        <taxon>Betaproteobacteria</taxon>
        <taxon>Burkholderiales</taxon>
        <taxon>Alcaligenaceae</taxon>
        <taxon>Achromobacter</taxon>
    </lineage>
</organism>
<dbReference type="AlphaFoldDB" id="A0A4Q1HGU9"/>
<dbReference type="InterPro" id="IPR045851">
    <property type="entry name" value="AMP-bd_C_sf"/>
</dbReference>
<sequence>MQASPDTTHVAIAPVPDETLAELLARRAAEDPDGVYCYFKDDVLTLGALNARVNQLANLLWRDGLRPGDRVGLMLPSHPDHIVAIFALAKLGLVRVPINVHLKGASLQHLFDHLAPRALIADAEYADALAPELSKLERVLWRGGQDAARAFEGLASQSAAAPPVRPAPDDILALTPSSGTTGAPKGVLKSDRTLRAGPQAILRLTGARPGNTFLLWESLHHGAGVAVIISALIGGTRLAMVERFSASRFWDDARRYNVTHIHYLGTVIPMLLKQPARDGDRTHGVRIAWGGGCPPDLWKTFSERFGVEMREGYGLSELITFVTVNPDGPAGAIGKALDYYDVMLADDEGKPVPVGQTGEITVRARVPELGFLGYFRNPEAEASSRRGDWFLTGDLGRQDAQGFLYYAGRKKEMLRRRGINISTWEVERVLAEHPDIEELALVGVPSDLGEDELKLFVRVREKAAGMPAVLDPLALIKWSEARLPYYQIPRYVAFIDEFPKTPTQRIQKKELPRTVADAWDLERSGYRIGK</sequence>
<evidence type="ECO:0000313" key="4">
    <source>
        <dbReference type="Proteomes" id="UP000290849"/>
    </source>
</evidence>
<gene>
    <name evidence="3" type="ORF">C7R54_17500</name>
</gene>
<evidence type="ECO:0000259" key="2">
    <source>
        <dbReference type="Pfam" id="PF13193"/>
    </source>
</evidence>
<dbReference type="EMBL" id="PYAL01000005">
    <property type="protein sequence ID" value="RXN86722.1"/>
    <property type="molecule type" value="Genomic_DNA"/>
</dbReference>
<proteinExistence type="predicted"/>
<evidence type="ECO:0000259" key="1">
    <source>
        <dbReference type="Pfam" id="PF00501"/>
    </source>
</evidence>